<evidence type="ECO:0000313" key="1">
    <source>
        <dbReference type="Proteomes" id="UP000050741"/>
    </source>
</evidence>
<organism evidence="1 2">
    <name type="scientific">Globodera pallida</name>
    <name type="common">Potato cyst nematode worm</name>
    <name type="synonym">Heterodera pallida</name>
    <dbReference type="NCBI Taxonomy" id="36090"/>
    <lineage>
        <taxon>Eukaryota</taxon>
        <taxon>Metazoa</taxon>
        <taxon>Ecdysozoa</taxon>
        <taxon>Nematoda</taxon>
        <taxon>Chromadorea</taxon>
        <taxon>Rhabditida</taxon>
        <taxon>Tylenchina</taxon>
        <taxon>Tylenchomorpha</taxon>
        <taxon>Tylenchoidea</taxon>
        <taxon>Heteroderidae</taxon>
        <taxon>Heteroderinae</taxon>
        <taxon>Globodera</taxon>
    </lineage>
</organism>
<accession>A0A183BXE2</accession>
<evidence type="ECO:0000313" key="2">
    <source>
        <dbReference type="WBParaSite" id="GPLIN_000528100"/>
    </source>
</evidence>
<protein>
    <submittedName>
        <fullName evidence="2">Velvet domain-containing protein</fullName>
    </submittedName>
</protein>
<dbReference type="WBParaSite" id="GPLIN_000528100">
    <property type="protein sequence ID" value="GPLIN_000528100"/>
    <property type="gene ID" value="GPLIN_000528100"/>
</dbReference>
<sequence>MTTTDSLLTIRSMFGLDVMTLTLTPITPITPSLSGVMTYDADAVTGISKKKTLTRDADSGTGDVQPCLGAGRHFLRLVLHNVQLQGGRHVSFVYAKDGHRSVQKENDEKFNASKHVQPALAKF</sequence>
<reference evidence="1" key="1">
    <citation type="submission" date="2014-05" db="EMBL/GenBank/DDBJ databases">
        <title>The genome and life-stage specific transcriptomes of Globodera pallida elucidate key aspects of plant parasitism by a cyst nematode.</title>
        <authorList>
            <person name="Cotton J.A."/>
            <person name="Lilley C.J."/>
            <person name="Jones L.M."/>
            <person name="Kikuchi T."/>
            <person name="Reid A.J."/>
            <person name="Thorpe P."/>
            <person name="Tsai I.J."/>
            <person name="Beasley H."/>
            <person name="Blok V."/>
            <person name="Cock P.J.A."/>
            <person name="Van den Akker S.E."/>
            <person name="Holroyd N."/>
            <person name="Hunt M."/>
            <person name="Mantelin S."/>
            <person name="Naghra H."/>
            <person name="Pain A."/>
            <person name="Palomares-Rius J.E."/>
            <person name="Zarowiecki M."/>
            <person name="Berriman M."/>
            <person name="Jones J.T."/>
            <person name="Urwin P.E."/>
        </authorList>
    </citation>
    <scope>NUCLEOTIDE SEQUENCE [LARGE SCALE GENOMIC DNA]</scope>
    <source>
        <strain evidence="1">Lindley</strain>
    </source>
</reference>
<dbReference type="AlphaFoldDB" id="A0A183BXE2"/>
<name>A0A183BXE2_GLOPA</name>
<keyword evidence="1" id="KW-1185">Reference proteome</keyword>
<proteinExistence type="predicted"/>
<reference evidence="2" key="2">
    <citation type="submission" date="2016-06" db="UniProtKB">
        <authorList>
            <consortium name="WormBaseParasite"/>
        </authorList>
    </citation>
    <scope>IDENTIFICATION</scope>
</reference>
<dbReference type="Proteomes" id="UP000050741">
    <property type="component" value="Unassembled WGS sequence"/>
</dbReference>